<gene>
    <name evidence="3" type="ORF">MNBD_PLANCTO03-1187</name>
</gene>
<dbReference type="Gene3D" id="3.40.50.720">
    <property type="entry name" value="NAD(P)-binding Rossmann-like Domain"/>
    <property type="match status" value="1"/>
</dbReference>
<feature type="domain" description="THIF-type NAD/FAD binding fold" evidence="2">
    <location>
        <begin position="5"/>
        <end position="258"/>
    </location>
</feature>
<dbReference type="GO" id="GO:0004792">
    <property type="term" value="F:thiosulfate-cyanide sulfurtransferase activity"/>
    <property type="evidence" value="ECO:0007669"/>
    <property type="project" value="TreeGrafter"/>
</dbReference>
<dbReference type="GO" id="GO:0008641">
    <property type="term" value="F:ubiquitin-like modifier activating enzyme activity"/>
    <property type="evidence" value="ECO:0007669"/>
    <property type="project" value="InterPro"/>
</dbReference>
<dbReference type="InterPro" id="IPR045886">
    <property type="entry name" value="ThiF/MoeB/HesA"/>
</dbReference>
<evidence type="ECO:0000256" key="1">
    <source>
        <dbReference type="ARBA" id="ARBA00009919"/>
    </source>
</evidence>
<sequence>MPSRYHRQQILPGIGTEGQARLAASHAAIIGMGALGCAIADHLARAGVGTLTLIDRDLVEFTNLQRQVLYTEADATEALPKAEAARARLAAINSEITIHAHIADLTAANADALLAGDVTKTDQRRAGDTPPSILLDGTDNFETRYLLNDLAVRDSIPLVYGGVVATHGMQMTIRPGVTPCLRCLFEDPPAPGTQPTCDTAGVLGPVVAIVAACQAADAMRCLLGQGEKIPQTLLEFDLWAGQRRRIDLAGARREDCPCCGRGEYEFLSRESASDTLSLCGQEAVQVRPGGGGGGEGRALDLSALAVRLASAGEVDARPFMLRFTPRGEQSETGGSMTLTIFRDGRAIIAGTTSPERARSLYARYVGA</sequence>
<dbReference type="EC" id="2.7.7.80" evidence="3"/>
<evidence type="ECO:0000259" key="2">
    <source>
        <dbReference type="Pfam" id="PF00899"/>
    </source>
</evidence>
<dbReference type="Pfam" id="PF00899">
    <property type="entry name" value="ThiF"/>
    <property type="match status" value="1"/>
</dbReference>
<dbReference type="InterPro" id="IPR000594">
    <property type="entry name" value="ThiF_NAD_FAD-bd"/>
</dbReference>
<keyword evidence="3" id="KW-0548">Nucleotidyltransferase</keyword>
<name>A0A3B1DZN9_9ZZZZ</name>
<evidence type="ECO:0000313" key="3">
    <source>
        <dbReference type="EMBL" id="VAX41908.1"/>
    </source>
</evidence>
<proteinExistence type="inferred from homology"/>
<dbReference type="PANTHER" id="PTHR10953:SF102">
    <property type="entry name" value="ADENYLYLTRANSFERASE AND SULFURTRANSFERASE MOCS3"/>
    <property type="match status" value="1"/>
</dbReference>
<dbReference type="InterPro" id="IPR035985">
    <property type="entry name" value="Ubiquitin-activating_enz"/>
</dbReference>
<dbReference type="GO" id="GO:0005829">
    <property type="term" value="C:cytosol"/>
    <property type="evidence" value="ECO:0007669"/>
    <property type="project" value="TreeGrafter"/>
</dbReference>
<dbReference type="CDD" id="cd00757">
    <property type="entry name" value="ThiF_MoeB_HesA_family"/>
    <property type="match status" value="1"/>
</dbReference>
<dbReference type="GO" id="GO:0061605">
    <property type="term" value="F:molybdopterin-synthase adenylyltransferase activity"/>
    <property type="evidence" value="ECO:0007669"/>
    <property type="project" value="UniProtKB-EC"/>
</dbReference>
<dbReference type="PANTHER" id="PTHR10953">
    <property type="entry name" value="UBIQUITIN-ACTIVATING ENZYME E1"/>
    <property type="match status" value="1"/>
</dbReference>
<comment type="similarity">
    <text evidence="1">Belongs to the HesA/MoeB/ThiF family.</text>
</comment>
<accession>A0A3B1DZN9</accession>
<organism evidence="3">
    <name type="scientific">hydrothermal vent metagenome</name>
    <dbReference type="NCBI Taxonomy" id="652676"/>
    <lineage>
        <taxon>unclassified sequences</taxon>
        <taxon>metagenomes</taxon>
        <taxon>ecological metagenomes</taxon>
    </lineage>
</organism>
<protein>
    <submittedName>
        <fullName evidence="3">Molybdopterin-synthase adenylyltransferase</fullName>
        <ecNumber evidence="3">2.7.7.80</ecNumber>
    </submittedName>
</protein>
<dbReference type="EMBL" id="UOGK01000610">
    <property type="protein sequence ID" value="VAX41908.1"/>
    <property type="molecule type" value="Genomic_DNA"/>
</dbReference>
<dbReference type="GO" id="GO:0008146">
    <property type="term" value="F:sulfotransferase activity"/>
    <property type="evidence" value="ECO:0007669"/>
    <property type="project" value="TreeGrafter"/>
</dbReference>
<dbReference type="SUPFAM" id="SSF69572">
    <property type="entry name" value="Activating enzymes of the ubiquitin-like proteins"/>
    <property type="match status" value="1"/>
</dbReference>
<keyword evidence="3" id="KW-0808">Transferase</keyword>
<reference evidence="3" key="1">
    <citation type="submission" date="2018-06" db="EMBL/GenBank/DDBJ databases">
        <authorList>
            <person name="Zhirakovskaya E."/>
        </authorList>
    </citation>
    <scope>NUCLEOTIDE SEQUENCE</scope>
</reference>
<dbReference type="AlphaFoldDB" id="A0A3B1DZN9"/>
<dbReference type="FunFam" id="3.40.50.720:FF:000080">
    <property type="entry name" value="Thiazole biosynthesis adenylyltransferase ThiF"/>
    <property type="match status" value="1"/>
</dbReference>